<evidence type="ECO:0000256" key="3">
    <source>
        <dbReference type="ARBA" id="ARBA00022448"/>
    </source>
</evidence>
<dbReference type="GO" id="GO:0005886">
    <property type="term" value="C:plasma membrane"/>
    <property type="evidence" value="ECO:0007669"/>
    <property type="project" value="UniProtKB-SubCell"/>
</dbReference>
<evidence type="ECO:0000256" key="7">
    <source>
        <dbReference type="ARBA" id="ARBA00022949"/>
    </source>
</evidence>
<dbReference type="OrthoDB" id="5867527at2759"/>
<dbReference type="GO" id="GO:0005921">
    <property type="term" value="C:gap junction"/>
    <property type="evidence" value="ECO:0007669"/>
    <property type="project" value="UniProtKB-SubCell"/>
</dbReference>
<keyword evidence="3 12" id="KW-0813">Transport</keyword>
<evidence type="ECO:0000256" key="1">
    <source>
        <dbReference type="ARBA" id="ARBA00004610"/>
    </source>
</evidence>
<accession>A0A8X6FB34</accession>
<keyword evidence="8 12" id="KW-1133">Transmembrane helix</keyword>
<evidence type="ECO:0000256" key="4">
    <source>
        <dbReference type="ARBA" id="ARBA00022475"/>
    </source>
</evidence>
<keyword evidence="5 12" id="KW-0812">Transmembrane</keyword>
<dbReference type="GO" id="GO:0005243">
    <property type="term" value="F:gap junction channel activity"/>
    <property type="evidence" value="ECO:0007669"/>
    <property type="project" value="TreeGrafter"/>
</dbReference>
<feature type="transmembrane region" description="Helical" evidence="12">
    <location>
        <begin position="271"/>
        <end position="295"/>
    </location>
</feature>
<comment type="caution">
    <text evidence="13">The sequence shown here is derived from an EMBL/GenBank/DDBJ whole genome shotgun (WGS) entry which is preliminary data.</text>
</comment>
<feature type="transmembrane region" description="Helical" evidence="12">
    <location>
        <begin position="176"/>
        <end position="197"/>
    </location>
</feature>
<sequence>MFEIFNDLKDFIKVDAICNDNNVFRLHYRFTVLVLVSFSILVSCRQYLGDPIDCIQNDDIPENVLETYCWVHSTFTLPDSLNKKVGVEVPHPGIDKYTPGEKRRYHSYYQWVCFVLFLQAILFYMPRYMWKFFDGGKVKTLVMGLNCCVLKPEDRSLCKILLVEYLKTHIDSHNGYLMWFTLLEIYNLLNVLGQIYLMDVFFGGEFTTYGIDVIKFTNNDQEDRIDPMINVFPRMTKCTFHQFGSSGDIKKHDALCILPINILNEKLYVFLWFWFVILAALSAGMLLFRFVTILWPAARTFMLNYKCGLLDKKDLHVVMSHIKIGDWFLIYLLSKNVDSVYFKEIIHDFAVELKEEAKAEEAKRRSSYLESLSLEPEWDPYDVFVNLTSTEFQELYASDEDDI</sequence>
<evidence type="ECO:0000256" key="10">
    <source>
        <dbReference type="ARBA" id="ARBA00023136"/>
    </source>
</evidence>
<dbReference type="GO" id="GO:0007602">
    <property type="term" value="P:phototransduction"/>
    <property type="evidence" value="ECO:0007669"/>
    <property type="project" value="TreeGrafter"/>
</dbReference>
<evidence type="ECO:0000256" key="11">
    <source>
        <dbReference type="ARBA" id="ARBA00023303"/>
    </source>
</evidence>
<dbReference type="PANTHER" id="PTHR11893">
    <property type="entry name" value="INNEXIN"/>
    <property type="match status" value="1"/>
</dbReference>
<evidence type="ECO:0000256" key="2">
    <source>
        <dbReference type="ARBA" id="ARBA00004651"/>
    </source>
</evidence>
<evidence type="ECO:0000256" key="6">
    <source>
        <dbReference type="ARBA" id="ARBA00022868"/>
    </source>
</evidence>
<comment type="function">
    <text evidence="12">Structural component of the gap junctions.</text>
</comment>
<evidence type="ECO:0000256" key="8">
    <source>
        <dbReference type="ARBA" id="ARBA00022989"/>
    </source>
</evidence>
<keyword evidence="9 12" id="KW-0406">Ion transport</keyword>
<feature type="transmembrane region" description="Helical" evidence="12">
    <location>
        <begin position="108"/>
        <end position="125"/>
    </location>
</feature>
<evidence type="ECO:0000256" key="9">
    <source>
        <dbReference type="ARBA" id="ARBA00023065"/>
    </source>
</evidence>
<comment type="subcellular location">
    <subcellularLocation>
        <location evidence="1">Cell junction</location>
        <location evidence="1">Gap junction</location>
    </subcellularLocation>
    <subcellularLocation>
        <location evidence="2 12">Cell membrane</location>
        <topology evidence="2 12">Multi-pass membrane protein</topology>
    </subcellularLocation>
</comment>
<keyword evidence="10 12" id="KW-0472">Membrane</keyword>
<keyword evidence="7" id="KW-0965">Cell junction</keyword>
<comment type="similarity">
    <text evidence="12">Belongs to the pannexin family.</text>
</comment>
<dbReference type="PROSITE" id="PS51013">
    <property type="entry name" value="PANNEXIN"/>
    <property type="match status" value="1"/>
</dbReference>
<dbReference type="Pfam" id="PF00876">
    <property type="entry name" value="Innexin"/>
    <property type="match status" value="1"/>
</dbReference>
<evidence type="ECO:0000256" key="12">
    <source>
        <dbReference type="RuleBase" id="RU010713"/>
    </source>
</evidence>
<dbReference type="GO" id="GO:0034220">
    <property type="term" value="P:monoatomic ion transmembrane transport"/>
    <property type="evidence" value="ECO:0007669"/>
    <property type="project" value="UniProtKB-KW"/>
</dbReference>
<name>A0A8X6FB34_TRICU</name>
<gene>
    <name evidence="13" type="primary">inx2</name>
    <name evidence="12" type="synonym">inx</name>
    <name evidence="13" type="ORF">TNCT_349561</name>
</gene>
<organism evidence="13 14">
    <name type="scientific">Trichonephila clavata</name>
    <name type="common">Joro spider</name>
    <name type="synonym">Nephila clavata</name>
    <dbReference type="NCBI Taxonomy" id="2740835"/>
    <lineage>
        <taxon>Eukaryota</taxon>
        <taxon>Metazoa</taxon>
        <taxon>Ecdysozoa</taxon>
        <taxon>Arthropoda</taxon>
        <taxon>Chelicerata</taxon>
        <taxon>Arachnida</taxon>
        <taxon>Araneae</taxon>
        <taxon>Araneomorphae</taxon>
        <taxon>Entelegynae</taxon>
        <taxon>Araneoidea</taxon>
        <taxon>Nephilidae</taxon>
        <taxon>Trichonephila</taxon>
    </lineage>
</organism>
<keyword evidence="11 12" id="KW-0407">Ion channel</keyword>
<dbReference type="PRINTS" id="PR01262">
    <property type="entry name" value="INNEXIN"/>
</dbReference>
<evidence type="ECO:0000313" key="13">
    <source>
        <dbReference type="EMBL" id="GFQ75277.1"/>
    </source>
</evidence>
<dbReference type="AlphaFoldDB" id="A0A8X6FB34"/>
<dbReference type="EMBL" id="BMAO01031463">
    <property type="protein sequence ID" value="GFQ75277.1"/>
    <property type="molecule type" value="Genomic_DNA"/>
</dbReference>
<dbReference type="InterPro" id="IPR000990">
    <property type="entry name" value="Innexin"/>
</dbReference>
<keyword evidence="6" id="KW-0303">Gap junction</keyword>
<comment type="caution">
    <text evidence="12">Lacks conserved residue(s) required for the propagation of feature annotation.</text>
</comment>
<keyword evidence="4" id="KW-1003">Cell membrane</keyword>
<keyword evidence="14" id="KW-1185">Reference proteome</keyword>
<evidence type="ECO:0000313" key="14">
    <source>
        <dbReference type="Proteomes" id="UP000887116"/>
    </source>
</evidence>
<dbReference type="PANTHER" id="PTHR11893:SF41">
    <property type="entry name" value="INNEXIN INX2"/>
    <property type="match status" value="1"/>
</dbReference>
<reference evidence="13" key="1">
    <citation type="submission" date="2020-07" db="EMBL/GenBank/DDBJ databases">
        <title>Multicomponent nature underlies the extraordinary mechanical properties of spider dragline silk.</title>
        <authorList>
            <person name="Kono N."/>
            <person name="Nakamura H."/>
            <person name="Mori M."/>
            <person name="Yoshida Y."/>
            <person name="Ohtoshi R."/>
            <person name="Malay A.D."/>
            <person name="Moran D.A.P."/>
            <person name="Tomita M."/>
            <person name="Numata K."/>
            <person name="Arakawa K."/>
        </authorList>
    </citation>
    <scope>NUCLEOTIDE SEQUENCE</scope>
</reference>
<protein>
    <recommendedName>
        <fullName evidence="12">Innexin</fullName>
    </recommendedName>
</protein>
<evidence type="ECO:0000256" key="5">
    <source>
        <dbReference type="ARBA" id="ARBA00022692"/>
    </source>
</evidence>
<proteinExistence type="inferred from homology"/>
<dbReference type="Proteomes" id="UP000887116">
    <property type="component" value="Unassembled WGS sequence"/>
</dbReference>